<dbReference type="SMART" id="SM00448">
    <property type="entry name" value="REC"/>
    <property type="match status" value="1"/>
</dbReference>
<dbReference type="SMART" id="SM00388">
    <property type="entry name" value="HisKA"/>
    <property type="match status" value="1"/>
</dbReference>
<dbReference type="GO" id="GO:0003677">
    <property type="term" value="F:DNA binding"/>
    <property type="evidence" value="ECO:0007669"/>
    <property type="project" value="UniProtKB-KW"/>
</dbReference>
<feature type="domain" description="Histidine kinase" evidence="16">
    <location>
        <begin position="452"/>
        <end position="679"/>
    </location>
</feature>
<dbReference type="InterPro" id="IPR029787">
    <property type="entry name" value="Nucleotide_cyclase"/>
</dbReference>
<dbReference type="InterPro" id="IPR001789">
    <property type="entry name" value="Sig_transdc_resp-reg_receiver"/>
</dbReference>
<evidence type="ECO:0000256" key="4">
    <source>
        <dbReference type="ARBA" id="ARBA00012438"/>
    </source>
</evidence>
<keyword evidence="5 13" id="KW-0597">Phosphoprotein</keyword>
<dbReference type="PROSITE" id="PS50885">
    <property type="entry name" value="HAMP"/>
    <property type="match status" value="1"/>
</dbReference>
<dbReference type="InterPro" id="IPR005467">
    <property type="entry name" value="His_kinase_dom"/>
</dbReference>
<dbReference type="SUPFAM" id="SSF158472">
    <property type="entry name" value="HAMP domain-like"/>
    <property type="match status" value="1"/>
</dbReference>
<evidence type="ECO:0000256" key="15">
    <source>
        <dbReference type="SAM" id="Phobius"/>
    </source>
</evidence>
<dbReference type="InterPro" id="IPR036097">
    <property type="entry name" value="HisK_dim/P_sf"/>
</dbReference>
<dbReference type="Pfam" id="PF00211">
    <property type="entry name" value="Guanylate_cyc"/>
    <property type="match status" value="1"/>
</dbReference>
<dbReference type="InterPro" id="IPR001054">
    <property type="entry name" value="A/G_cyclase"/>
</dbReference>
<dbReference type="AlphaFoldDB" id="Q118H4"/>
<dbReference type="eggNOG" id="COG0745">
    <property type="taxonomic scope" value="Bacteria"/>
</dbReference>
<dbReference type="InterPro" id="IPR003660">
    <property type="entry name" value="HAMP_dom"/>
</dbReference>
<feature type="transmembrane region" description="Helical" evidence="15">
    <location>
        <begin position="358"/>
        <end position="380"/>
    </location>
</feature>
<evidence type="ECO:0000256" key="10">
    <source>
        <dbReference type="ARBA" id="ARBA00023125"/>
    </source>
</evidence>
<feature type="domain" description="Response regulatory" evidence="17">
    <location>
        <begin position="723"/>
        <end position="840"/>
    </location>
</feature>
<keyword evidence="6" id="KW-0808">Transferase</keyword>
<keyword evidence="15" id="KW-0812">Transmembrane</keyword>
<dbReference type="Gene3D" id="1.10.287.130">
    <property type="match status" value="1"/>
</dbReference>
<dbReference type="CDD" id="cd00082">
    <property type="entry name" value="HisKA"/>
    <property type="match status" value="1"/>
</dbReference>
<dbReference type="InterPro" id="IPR036890">
    <property type="entry name" value="HATPase_C_sf"/>
</dbReference>
<dbReference type="SUPFAM" id="SSF55874">
    <property type="entry name" value="ATPase domain of HSP90 chaperone/DNA topoisomerase II/histidine kinase"/>
    <property type="match status" value="1"/>
</dbReference>
<evidence type="ECO:0000256" key="2">
    <source>
        <dbReference type="ARBA" id="ARBA00004370"/>
    </source>
</evidence>
<feature type="coiled-coil region" evidence="14">
    <location>
        <begin position="422"/>
        <end position="452"/>
    </location>
</feature>
<feature type="domain" description="HAMP" evidence="19">
    <location>
        <begin position="378"/>
        <end position="430"/>
    </location>
</feature>
<dbReference type="SMART" id="SM00044">
    <property type="entry name" value="CYCc"/>
    <property type="match status" value="1"/>
</dbReference>
<dbReference type="SUPFAM" id="SSF47384">
    <property type="entry name" value="Homodimeric domain of signal transducing histidine kinase"/>
    <property type="match status" value="1"/>
</dbReference>
<dbReference type="Gene3D" id="3.30.450.20">
    <property type="entry name" value="PAS domain"/>
    <property type="match status" value="1"/>
</dbReference>
<feature type="domain" description="Guanylate cyclase" evidence="18">
    <location>
        <begin position="880"/>
        <end position="1006"/>
    </location>
</feature>
<evidence type="ECO:0000259" key="19">
    <source>
        <dbReference type="PROSITE" id="PS50885"/>
    </source>
</evidence>
<comment type="catalytic activity">
    <reaction evidence="1">
        <text>ATP + protein L-histidine = ADP + protein N-phospho-L-histidine.</text>
        <dbReference type="EC" id="2.7.13.3"/>
    </reaction>
</comment>
<dbReference type="PANTHER" id="PTHR43047:SF72">
    <property type="entry name" value="OSMOSENSING HISTIDINE PROTEIN KINASE SLN1"/>
    <property type="match status" value="1"/>
</dbReference>
<evidence type="ECO:0000259" key="16">
    <source>
        <dbReference type="PROSITE" id="PS50109"/>
    </source>
</evidence>
<dbReference type="HOGENOM" id="CLU_000445_114_10_3"/>
<dbReference type="GO" id="GO:0005886">
    <property type="term" value="C:plasma membrane"/>
    <property type="evidence" value="ECO:0007669"/>
    <property type="project" value="TreeGrafter"/>
</dbReference>
<evidence type="ECO:0000313" key="20">
    <source>
        <dbReference type="EMBL" id="ABG50100.1"/>
    </source>
</evidence>
<evidence type="ECO:0000256" key="8">
    <source>
        <dbReference type="ARBA" id="ARBA00023012"/>
    </source>
</evidence>
<evidence type="ECO:0000256" key="14">
    <source>
        <dbReference type="SAM" id="Coils"/>
    </source>
</evidence>
<evidence type="ECO:0000256" key="7">
    <source>
        <dbReference type="ARBA" id="ARBA00022777"/>
    </source>
</evidence>
<keyword evidence="8" id="KW-0902">Two-component regulatory system</keyword>
<dbReference type="Gene3D" id="6.10.340.10">
    <property type="match status" value="1"/>
</dbReference>
<dbReference type="SMART" id="SM00387">
    <property type="entry name" value="HATPase_c"/>
    <property type="match status" value="1"/>
</dbReference>
<dbReference type="CDD" id="cd07302">
    <property type="entry name" value="CHD"/>
    <property type="match status" value="1"/>
</dbReference>
<name>Q118H4_TRIEI</name>
<reference evidence="20" key="1">
    <citation type="submission" date="2006-06" db="EMBL/GenBank/DDBJ databases">
        <title>Complete sequence of Trichodesmium erythraeum IMS101.</title>
        <authorList>
            <consortium name="US DOE Joint Genome Institute"/>
            <person name="Copeland A."/>
            <person name="Lucas S."/>
            <person name="Lapidus A."/>
            <person name="Barry K."/>
            <person name="Detter J.C."/>
            <person name="Glavina del Rio T."/>
            <person name="Hammon N."/>
            <person name="Israni S."/>
            <person name="Dalin E."/>
            <person name="Tice H."/>
            <person name="Pitluck S."/>
            <person name="Kiss H."/>
            <person name="Munk A.C."/>
            <person name="Brettin T."/>
            <person name="Bruce D."/>
            <person name="Han C."/>
            <person name="Tapia R."/>
            <person name="Gilna P."/>
            <person name="Schmutz J."/>
            <person name="Larimer F."/>
            <person name="Land M."/>
            <person name="Hauser L."/>
            <person name="Kyrpides N."/>
            <person name="Kim E."/>
            <person name="Richardson P."/>
        </authorList>
    </citation>
    <scope>NUCLEOTIDE SEQUENCE [LARGE SCALE GENOMIC DNA]</scope>
    <source>
        <strain evidence="20">IMS101</strain>
    </source>
</reference>
<evidence type="ECO:0000256" key="3">
    <source>
        <dbReference type="ARBA" id="ARBA00006402"/>
    </source>
</evidence>
<keyword evidence="7" id="KW-0418">Kinase</keyword>
<dbReference type="SUPFAM" id="SSF55073">
    <property type="entry name" value="Nucleotide cyclase"/>
    <property type="match status" value="1"/>
</dbReference>
<evidence type="ECO:0000256" key="11">
    <source>
        <dbReference type="ARBA" id="ARBA00023163"/>
    </source>
</evidence>
<comment type="subcellular location">
    <subcellularLocation>
        <location evidence="2">Membrane</location>
    </subcellularLocation>
</comment>
<dbReference type="FunFam" id="3.30.565.10:FF:000010">
    <property type="entry name" value="Sensor histidine kinase RcsC"/>
    <property type="match status" value="1"/>
</dbReference>
<evidence type="ECO:0000256" key="13">
    <source>
        <dbReference type="PROSITE-ProRule" id="PRU00169"/>
    </source>
</evidence>
<dbReference type="PROSITE" id="PS50110">
    <property type="entry name" value="RESPONSE_REGULATORY"/>
    <property type="match status" value="1"/>
</dbReference>
<dbReference type="GO" id="GO:0000155">
    <property type="term" value="F:phosphorelay sensor kinase activity"/>
    <property type="evidence" value="ECO:0007669"/>
    <property type="project" value="InterPro"/>
</dbReference>
<dbReference type="EMBL" id="CP000393">
    <property type="protein sequence ID" value="ABG50100.1"/>
    <property type="molecule type" value="Genomic_DNA"/>
</dbReference>
<evidence type="ECO:0000256" key="1">
    <source>
        <dbReference type="ARBA" id="ARBA00000085"/>
    </source>
</evidence>
<proteinExistence type="inferred from homology"/>
<evidence type="ECO:0000256" key="6">
    <source>
        <dbReference type="ARBA" id="ARBA00022679"/>
    </source>
</evidence>
<dbReference type="eggNOG" id="COG2114">
    <property type="taxonomic scope" value="Bacteria"/>
</dbReference>
<keyword evidence="14" id="KW-0175">Coiled coil</keyword>
<sequence length="1133" mass="127530">MAFKSLSLNLGRIFSKLSLKTILIVPYVIQILGAFGALGYIAFLNGQQTVDDLGKKLTNKISDRIQQHVLGYLNQSHQVLRITNDAIESANLDIYNFVALRRYFWEVVKEKDLQDYLFFGNEEGEFIGVEHFAEGEIYLKSCKIPTQSLCETYLLNNQGNISQYLNSKEYDPRDTPWYLVAKKLGEPTWSPILSSFSGQNSSLDIFAVQPIFDSTENLLGVLSNKTTLVKLTNFLKNLYISPNGQSFIIERSGNLIASSEVMEPFVIKGTQENRKIERLPATASENKIVSMTTKHLQQKFSSFAEITHTHEMNFPIEEEWYYASVIPVIDGRGINWLAVVVIPEDDFMEKVNMNIRTTILLSFAALTITVLLGIVTTNWITKPILQLNSAAKEISQGKWETQLKIYREDELGELANSFDQMASQLKKSFETLEAQNKQLTELDRLKDEFLANTSHELRTPLNGIIGIGEFLLEENTKNLNSITTSNLAIIVSSARRLSNLVNDILDFSKIRYHKLELQVRAIDVRIVVESVITLNRVLVGKNKNLQLTNAIPTDLPPVLADENRLQQILYNLIANAIKFTESGKVEISASLYSPKEDQDEATEIIIMVSDTGIGIPPDQLDRIFESFEQGEGSIIRKYGGTGLGLAVTKELVELQGGRIWVESEVGVGSRFNVTLPISNQLVPNSSLNFPSPTVNNIHYLIKNIETTIRSKPLGSKIPNGDFHVLVVDDEPINIQVLNNYLKANNYQVTQALSGKEALAALENNHNFDLILLDVMMPNMSGYEVCSQIREKYPAQSLPVLMLTAKNQIADLVMGFQFGANDYLTKPFAKDELLTRIQTHIKLSKITKAYERFVPHEYVELLSKESIINVKLGDRVSTKMAIFFSDIRSFTTISEQMTSQETFAFVNGYLKEVCPEIRDRNGLIIKFLGDGIMAVFPDGADDALEAAIAQLKRLQEYNQVLLSTGWMPIKIGIGIHWGHIMVGIVGEKGRMSGDAFSNNVNLTSRLEGLTKFYGVSLLISESAFNYLKNPQKYQIRFLDRASVKGIDEPINVYEVLDGEVDEIRELKLQTQVDFALGLESYRVGELVDAKDYFEKVLAVNYSDKTAQLYLERIDDLMVTGVPKNWNGVWAFTQK</sequence>
<dbReference type="eggNOG" id="COG2205">
    <property type="taxonomic scope" value="Bacteria"/>
</dbReference>
<protein>
    <recommendedName>
        <fullName evidence="12">Circadian input-output histidine kinase CikA</fullName>
        <ecNumber evidence="4">2.7.13.3</ecNumber>
    </recommendedName>
</protein>
<dbReference type="InterPro" id="IPR011006">
    <property type="entry name" value="CheY-like_superfamily"/>
</dbReference>
<dbReference type="PRINTS" id="PR00344">
    <property type="entry name" value="BCTRLSENSOR"/>
</dbReference>
<evidence type="ECO:0000259" key="18">
    <source>
        <dbReference type="PROSITE" id="PS50125"/>
    </source>
</evidence>
<dbReference type="Pfam" id="PF02518">
    <property type="entry name" value="HATPase_c"/>
    <property type="match status" value="1"/>
</dbReference>
<keyword evidence="10" id="KW-0238">DNA-binding</keyword>
<dbReference type="EC" id="2.7.13.3" evidence="4"/>
<dbReference type="Gene3D" id="3.40.50.2300">
    <property type="match status" value="1"/>
</dbReference>
<dbReference type="CDD" id="cd06225">
    <property type="entry name" value="HAMP"/>
    <property type="match status" value="1"/>
</dbReference>
<dbReference type="Gene3D" id="3.30.565.10">
    <property type="entry name" value="Histidine kinase-like ATPase, C-terminal domain"/>
    <property type="match status" value="1"/>
</dbReference>
<dbReference type="InterPro" id="IPR004358">
    <property type="entry name" value="Sig_transdc_His_kin-like_C"/>
</dbReference>
<keyword evidence="15" id="KW-1133">Transmembrane helix</keyword>
<dbReference type="InterPro" id="IPR003661">
    <property type="entry name" value="HisK_dim/P_dom"/>
</dbReference>
<dbReference type="InterPro" id="IPR003594">
    <property type="entry name" value="HATPase_dom"/>
</dbReference>
<keyword evidence="15" id="KW-0472">Membrane</keyword>
<comment type="similarity">
    <text evidence="3">In the N-terminal section; belongs to the phytochrome family.</text>
</comment>
<gene>
    <name evidence="20" type="ordered locus">Tery_0661</name>
</gene>
<dbReference type="Pfam" id="PF00512">
    <property type="entry name" value="HisKA"/>
    <property type="match status" value="1"/>
</dbReference>
<dbReference type="Gene3D" id="3.30.70.1230">
    <property type="entry name" value="Nucleotide cyclase"/>
    <property type="match status" value="1"/>
</dbReference>
<organism evidence="20">
    <name type="scientific">Trichodesmium erythraeum (strain IMS101)</name>
    <dbReference type="NCBI Taxonomy" id="203124"/>
    <lineage>
        <taxon>Bacteria</taxon>
        <taxon>Bacillati</taxon>
        <taxon>Cyanobacteriota</taxon>
        <taxon>Cyanophyceae</taxon>
        <taxon>Oscillatoriophycideae</taxon>
        <taxon>Oscillatoriales</taxon>
        <taxon>Microcoleaceae</taxon>
        <taxon>Trichodesmium</taxon>
    </lineage>
</organism>
<evidence type="ECO:0000256" key="5">
    <source>
        <dbReference type="ARBA" id="ARBA00022553"/>
    </source>
</evidence>
<keyword evidence="9" id="KW-0805">Transcription regulation</keyword>
<dbReference type="GO" id="GO:0004016">
    <property type="term" value="F:adenylate cyclase activity"/>
    <property type="evidence" value="ECO:0007669"/>
    <property type="project" value="UniProtKB-ARBA"/>
</dbReference>
<dbReference type="OrthoDB" id="337251at2"/>
<dbReference type="Pfam" id="PF00072">
    <property type="entry name" value="Response_reg"/>
    <property type="match status" value="1"/>
</dbReference>
<dbReference type="FunFam" id="3.40.50.2300:FF:000001">
    <property type="entry name" value="DNA-binding response regulator PhoB"/>
    <property type="match status" value="1"/>
</dbReference>
<dbReference type="KEGG" id="ter:Tery_0661"/>
<feature type="transmembrane region" description="Helical" evidence="15">
    <location>
        <begin position="24"/>
        <end position="46"/>
    </location>
</feature>
<evidence type="ECO:0000259" key="17">
    <source>
        <dbReference type="PROSITE" id="PS50110"/>
    </source>
</evidence>
<dbReference type="PANTHER" id="PTHR43047">
    <property type="entry name" value="TWO-COMPONENT HISTIDINE PROTEIN KINASE"/>
    <property type="match status" value="1"/>
</dbReference>
<dbReference type="GO" id="GO:0009190">
    <property type="term" value="P:cyclic nucleotide biosynthetic process"/>
    <property type="evidence" value="ECO:0007669"/>
    <property type="project" value="InterPro"/>
</dbReference>
<accession>Q118H4</accession>
<dbReference type="RefSeq" id="WP_011610493.1">
    <property type="nucleotide sequence ID" value="NC_008312.1"/>
</dbReference>
<dbReference type="CDD" id="cd17574">
    <property type="entry name" value="REC_OmpR"/>
    <property type="match status" value="1"/>
</dbReference>
<dbReference type="Pfam" id="PF00672">
    <property type="entry name" value="HAMP"/>
    <property type="match status" value="1"/>
</dbReference>
<dbReference type="STRING" id="203124.Tery_0661"/>
<dbReference type="GO" id="GO:0009927">
    <property type="term" value="F:histidine phosphotransfer kinase activity"/>
    <property type="evidence" value="ECO:0007669"/>
    <property type="project" value="TreeGrafter"/>
</dbReference>
<dbReference type="PROSITE" id="PS50109">
    <property type="entry name" value="HIS_KIN"/>
    <property type="match status" value="1"/>
</dbReference>
<evidence type="ECO:0000256" key="12">
    <source>
        <dbReference type="ARBA" id="ARBA00074306"/>
    </source>
</evidence>
<dbReference type="SUPFAM" id="SSF52172">
    <property type="entry name" value="CheY-like"/>
    <property type="match status" value="1"/>
</dbReference>
<evidence type="ECO:0000256" key="9">
    <source>
        <dbReference type="ARBA" id="ARBA00023015"/>
    </source>
</evidence>
<dbReference type="CDD" id="cd16922">
    <property type="entry name" value="HATPase_EvgS-ArcB-TorS-like"/>
    <property type="match status" value="1"/>
</dbReference>
<dbReference type="PROSITE" id="PS50125">
    <property type="entry name" value="GUANYLATE_CYCLASE_2"/>
    <property type="match status" value="1"/>
</dbReference>
<dbReference type="SMART" id="SM00304">
    <property type="entry name" value="HAMP"/>
    <property type="match status" value="1"/>
</dbReference>
<feature type="modified residue" description="4-aspartylphosphate" evidence="13">
    <location>
        <position position="773"/>
    </location>
</feature>
<keyword evidence="11" id="KW-0804">Transcription</keyword>